<organism evidence="2 3">
    <name type="scientific">Hyaloscypha variabilis (strain UAMH 11265 / GT02V1 / F)</name>
    <name type="common">Meliniomyces variabilis</name>
    <dbReference type="NCBI Taxonomy" id="1149755"/>
    <lineage>
        <taxon>Eukaryota</taxon>
        <taxon>Fungi</taxon>
        <taxon>Dikarya</taxon>
        <taxon>Ascomycota</taxon>
        <taxon>Pezizomycotina</taxon>
        <taxon>Leotiomycetes</taxon>
        <taxon>Helotiales</taxon>
        <taxon>Hyaloscyphaceae</taxon>
        <taxon>Hyaloscypha</taxon>
        <taxon>Hyaloscypha variabilis</taxon>
    </lineage>
</organism>
<keyword evidence="1" id="KW-0175">Coiled coil</keyword>
<sequence>RIIGKGAYKSRRVRQAAHNRNREFITLLAYISTIRKKIPASLLYTSESLKWLIDVFELVTRPTSPYTKRLLIVDSYSSHPLNVILFGLLLLAYYKELNAFNIRGLSIVPMKKKNFLKLFRPAWRISFTKENILKAFTKPGIWPYDPALVLNVITPDYRKNPTRAKLEKLFKANEELATQATLDQWTTIGLIEALKDEKKSRARGKRLNILGEEHTGPILFSVENVQRAQERFTKKEAFEKLERIRIDTKKAEIAAKKQKAKVENAEKALQAVKEAAQTKALKALLVRIKAPIKARKALVIKKKVVRFISSNIKGQGMETPAK</sequence>
<evidence type="ECO:0000256" key="1">
    <source>
        <dbReference type="SAM" id="Coils"/>
    </source>
</evidence>
<dbReference type="AlphaFoldDB" id="A0A2J6REJ4"/>
<evidence type="ECO:0000313" key="3">
    <source>
        <dbReference type="Proteomes" id="UP000235786"/>
    </source>
</evidence>
<accession>A0A2J6REJ4</accession>
<name>A0A2J6REJ4_HYAVF</name>
<evidence type="ECO:0000313" key="2">
    <source>
        <dbReference type="EMBL" id="PMD36941.1"/>
    </source>
</evidence>
<dbReference type="EMBL" id="KZ613950">
    <property type="protein sequence ID" value="PMD36941.1"/>
    <property type="molecule type" value="Genomic_DNA"/>
</dbReference>
<dbReference type="Proteomes" id="UP000235786">
    <property type="component" value="Unassembled WGS sequence"/>
</dbReference>
<dbReference type="OrthoDB" id="3795213at2759"/>
<proteinExistence type="predicted"/>
<reference evidence="2 3" key="1">
    <citation type="submission" date="2016-04" db="EMBL/GenBank/DDBJ databases">
        <title>A degradative enzymes factory behind the ericoid mycorrhizal symbiosis.</title>
        <authorList>
            <consortium name="DOE Joint Genome Institute"/>
            <person name="Martino E."/>
            <person name="Morin E."/>
            <person name="Grelet G."/>
            <person name="Kuo A."/>
            <person name="Kohler A."/>
            <person name="Daghino S."/>
            <person name="Barry K."/>
            <person name="Choi C."/>
            <person name="Cichocki N."/>
            <person name="Clum A."/>
            <person name="Copeland A."/>
            <person name="Hainaut M."/>
            <person name="Haridas S."/>
            <person name="Labutti K."/>
            <person name="Lindquist E."/>
            <person name="Lipzen A."/>
            <person name="Khouja H.-R."/>
            <person name="Murat C."/>
            <person name="Ohm R."/>
            <person name="Olson A."/>
            <person name="Spatafora J."/>
            <person name="Veneault-Fourrey C."/>
            <person name="Henrissat B."/>
            <person name="Grigoriev I."/>
            <person name="Martin F."/>
            <person name="Perotto S."/>
        </authorList>
    </citation>
    <scope>NUCLEOTIDE SEQUENCE [LARGE SCALE GENOMIC DNA]</scope>
    <source>
        <strain evidence="2 3">F</strain>
    </source>
</reference>
<feature type="non-terminal residue" evidence="2">
    <location>
        <position position="1"/>
    </location>
</feature>
<evidence type="ECO:0008006" key="4">
    <source>
        <dbReference type="Google" id="ProtNLM"/>
    </source>
</evidence>
<dbReference type="STRING" id="1149755.A0A2J6REJ4"/>
<protein>
    <recommendedName>
        <fullName evidence="4">DDE-1 domain-containing protein</fullName>
    </recommendedName>
</protein>
<gene>
    <name evidence="2" type="ORF">L207DRAFT_515411</name>
</gene>
<feature type="coiled-coil region" evidence="1">
    <location>
        <begin position="248"/>
        <end position="282"/>
    </location>
</feature>
<keyword evidence="3" id="KW-1185">Reference proteome</keyword>